<protein>
    <recommendedName>
        <fullName evidence="4">G protein-coupled receptor</fullName>
    </recommendedName>
</protein>
<feature type="transmembrane region" description="Helical" evidence="1">
    <location>
        <begin position="231"/>
        <end position="249"/>
    </location>
</feature>
<dbReference type="Pfam" id="PF10327">
    <property type="entry name" value="7TM_GPCR_Sri"/>
    <property type="match status" value="2"/>
</dbReference>
<feature type="transmembrane region" description="Helical" evidence="1">
    <location>
        <begin position="127"/>
        <end position="149"/>
    </location>
</feature>
<feature type="transmembrane region" description="Helical" evidence="1">
    <location>
        <begin position="200"/>
        <end position="219"/>
    </location>
</feature>
<accession>A0A8R1YGH7</accession>
<feature type="transmembrane region" description="Helical" evidence="1">
    <location>
        <begin position="877"/>
        <end position="907"/>
    </location>
</feature>
<feature type="transmembrane region" description="Helical" evidence="1">
    <location>
        <begin position="746"/>
        <end position="769"/>
    </location>
</feature>
<gene>
    <name evidence="2" type="primary">WBGene00105995</name>
</gene>
<feature type="transmembrane region" description="Helical" evidence="1">
    <location>
        <begin position="100"/>
        <end position="121"/>
    </location>
</feature>
<feature type="transmembrane region" description="Helical" evidence="1">
    <location>
        <begin position="672"/>
        <end position="693"/>
    </location>
</feature>
<reference evidence="2" key="2">
    <citation type="submission" date="2022-06" db="UniProtKB">
        <authorList>
            <consortium name="EnsemblMetazoa"/>
        </authorList>
    </citation>
    <scope>IDENTIFICATION</scope>
    <source>
        <strain evidence="2">PS312</strain>
    </source>
</reference>
<evidence type="ECO:0008006" key="4">
    <source>
        <dbReference type="Google" id="ProtNLM"/>
    </source>
</evidence>
<feature type="transmembrane region" description="Helical" evidence="1">
    <location>
        <begin position="937"/>
        <end position="959"/>
    </location>
</feature>
<dbReference type="PANTHER" id="PTHR22941">
    <property type="entry name" value="SERPENTINE RECEPTOR"/>
    <property type="match status" value="1"/>
</dbReference>
<dbReference type="Proteomes" id="UP000005239">
    <property type="component" value="Unassembled WGS sequence"/>
</dbReference>
<feature type="transmembrane region" description="Helical" evidence="1">
    <location>
        <begin position="170"/>
        <end position="188"/>
    </location>
</feature>
<feature type="transmembrane region" description="Helical" evidence="1">
    <location>
        <begin position="49"/>
        <end position="79"/>
    </location>
</feature>
<name>A0A8R1YGH7_PRIPA</name>
<dbReference type="PANTHER" id="PTHR22941:SF26">
    <property type="entry name" value="SERPENTINE RECEPTOR, CLASS H"/>
    <property type="match status" value="1"/>
</dbReference>
<evidence type="ECO:0000313" key="3">
    <source>
        <dbReference type="Proteomes" id="UP000005239"/>
    </source>
</evidence>
<keyword evidence="1" id="KW-0812">Transmembrane</keyword>
<feature type="transmembrane region" description="Helical" evidence="1">
    <location>
        <begin position="823"/>
        <end position="842"/>
    </location>
</feature>
<feature type="transmembrane region" description="Helical" evidence="1">
    <location>
        <begin position="334"/>
        <end position="364"/>
    </location>
</feature>
<dbReference type="InterPro" id="IPR053220">
    <property type="entry name" value="Nematode_rcpt-like_serp_H"/>
</dbReference>
<proteinExistence type="predicted"/>
<evidence type="ECO:0000313" key="2">
    <source>
        <dbReference type="EnsemblMetazoa" id="PPA16441.1"/>
    </source>
</evidence>
<keyword evidence="3" id="KW-1185">Reference proteome</keyword>
<dbReference type="InterPro" id="IPR019422">
    <property type="entry name" value="7TM_GPCR_serpentine_rcpt_Srh"/>
</dbReference>
<feature type="transmembrane region" description="Helical" evidence="1">
    <location>
        <begin position="384"/>
        <end position="405"/>
    </location>
</feature>
<feature type="transmembrane region" description="Helical" evidence="1">
    <location>
        <begin position="705"/>
        <end position="726"/>
    </location>
</feature>
<reference evidence="3" key="1">
    <citation type="journal article" date="2008" name="Nat. Genet.">
        <title>The Pristionchus pacificus genome provides a unique perspective on nematode lifestyle and parasitism.</title>
        <authorList>
            <person name="Dieterich C."/>
            <person name="Clifton S.W."/>
            <person name="Schuster L.N."/>
            <person name="Chinwalla A."/>
            <person name="Delehaunty K."/>
            <person name="Dinkelacker I."/>
            <person name="Fulton L."/>
            <person name="Fulton R."/>
            <person name="Godfrey J."/>
            <person name="Minx P."/>
            <person name="Mitreva M."/>
            <person name="Roeseler W."/>
            <person name="Tian H."/>
            <person name="Witte H."/>
            <person name="Yang S.P."/>
            <person name="Wilson R.K."/>
            <person name="Sommer R.J."/>
        </authorList>
    </citation>
    <scope>NUCLEOTIDE SEQUENCE [LARGE SCALE GENOMIC DNA]</scope>
    <source>
        <strain evidence="3">PS312</strain>
    </source>
</reference>
<dbReference type="InterPro" id="IPR019429">
    <property type="entry name" value="7TM_GPCR_serpentine_rcpt_Sri"/>
</dbReference>
<keyword evidence="1" id="KW-1133">Transmembrane helix</keyword>
<feature type="transmembrane region" description="Helical" evidence="1">
    <location>
        <begin position="255"/>
        <end position="273"/>
    </location>
</feature>
<sequence length="1101" mass="125285">MNVQDCRLGKSIANLLGTFHSSRSCQCSSYEIEWAIERGPHFMIPRTNLILFFISIVVTLIPAATVLFFSVFFHMYYVLHRDNTHSKSAIEKIKKSLRILLIQLLVPFLMVTFPMTFIFISPLCECISNAVVLSVFGVTAFHPIVHNLILLGITPTYRAIIVTLLRKIRAGLWSWGRLSSFVFSMVYISEQAQYIREDFLHIIFCISAFLNLVSLFCLIKQTPPNQAKIRNFLLFMQIMVITIGIYTDFLMKPIPLFPAIAGICTGILCTIIPPPTVMGILILLYVWLAAAIGFCIFFRHQTLLSDNGKLSKSRFDLGWAVERGPHFIIARTNLILAFITVVVTFIPAAVALFLAVFFHMSYVLNRDNTHSKSAINKIRRSLRILLIQLMVPFVMVAFPMTFIFVSPLCECISNEVVLSVFGITAFHPIVHNLILLGITPTYRAIIVGALRKIRGRALGGVEPQANMSVVPSSMRDRRRLPKNRTNLKEFGTAQKSRFSETMLFGVLEDADDDGHSHFSYRRPVGSRWRDVENTVISIEFYLGSQTRLIFAFILTEEFWKNCFRRHAVWSQRDANGLIIKDINLNIIANKYARMLYNAINRTRGSSRHLVSFEVLIAIKFWPVGQTYEDIEYSGTEINAKNRFRRDVVWGQRGIERMPTIYLSEEAQYIRQIILHVLFCISTFLNFASLYCLINQTPPNQAKIRNFLLFVQIIVILIGIYTDLLMVPIPLMPAISGICTEIETENMGIQGCLLLLYVWLAAAIFFCIFFRHQTLLSGKRKLSKAVDSNLSKKEKKYTAKIAAWRQKLCYHHFSILADDWKSRMLIFSALFIPIAIAVTYSVWSFDSTQVDEIMFTSPFNLGWATLRGPHFIIARSSVILFFISTVVVLIPVAFVMFGCIFIHMYYVLHKDNTQSTSTICKIRRSLCILLIQRCSKGLVQLLVPFVMIAGPTTIMFLSMLCECIPFEVNISLFGVIACHPLVHNLILLGITPTYRARILALLRKLRGRVLHGAKPLVSVSAAPTSLRVRPFAYESDKSKGLAAVISIEFYLGSQTRLILAVILTEGIWKNCFRRHAIWSQRDGIEIFELCQLLSDSLANDLL</sequence>
<dbReference type="EnsemblMetazoa" id="PPA16441.1">
    <property type="protein sequence ID" value="PPA16441.1"/>
    <property type="gene ID" value="WBGene00105995"/>
</dbReference>
<feature type="transmembrane region" description="Helical" evidence="1">
    <location>
        <begin position="280"/>
        <end position="300"/>
    </location>
</feature>
<dbReference type="AlphaFoldDB" id="A0A8R1YGH7"/>
<evidence type="ECO:0000256" key="1">
    <source>
        <dbReference type="SAM" id="Phobius"/>
    </source>
</evidence>
<dbReference type="Pfam" id="PF10318">
    <property type="entry name" value="7TM_GPCR_Srh"/>
    <property type="match status" value="2"/>
</dbReference>
<organism evidence="2 3">
    <name type="scientific">Pristionchus pacificus</name>
    <name type="common">Parasitic nematode worm</name>
    <dbReference type="NCBI Taxonomy" id="54126"/>
    <lineage>
        <taxon>Eukaryota</taxon>
        <taxon>Metazoa</taxon>
        <taxon>Ecdysozoa</taxon>
        <taxon>Nematoda</taxon>
        <taxon>Chromadorea</taxon>
        <taxon>Rhabditida</taxon>
        <taxon>Rhabditina</taxon>
        <taxon>Diplogasteromorpha</taxon>
        <taxon>Diplogasteroidea</taxon>
        <taxon>Neodiplogasteridae</taxon>
        <taxon>Pristionchus</taxon>
    </lineage>
</organism>
<feature type="transmembrane region" description="Helical" evidence="1">
    <location>
        <begin position="971"/>
        <end position="993"/>
    </location>
</feature>
<keyword evidence="1" id="KW-0472">Membrane</keyword>